<dbReference type="EMBL" id="MHWE01000018">
    <property type="protein sequence ID" value="OHB03427.1"/>
    <property type="molecule type" value="Genomic_DNA"/>
</dbReference>
<keyword evidence="1" id="KW-0472">Membrane</keyword>
<keyword evidence="1" id="KW-1133">Transmembrane helix</keyword>
<keyword evidence="1" id="KW-0812">Transmembrane</keyword>
<evidence type="ECO:0000259" key="2">
    <source>
        <dbReference type="Pfam" id="PF13200"/>
    </source>
</evidence>
<name>A0A1G2U1Q1_9BACT</name>
<organism evidence="3 4">
    <name type="scientific">Candidatus Zambryskibacteria bacterium RIFCSPLOWO2_01_FULL_45_21</name>
    <dbReference type="NCBI Taxonomy" id="1802761"/>
    <lineage>
        <taxon>Bacteria</taxon>
        <taxon>Candidatus Zambryskiibacteriota</taxon>
    </lineage>
</organism>
<evidence type="ECO:0000256" key="1">
    <source>
        <dbReference type="SAM" id="Phobius"/>
    </source>
</evidence>
<evidence type="ECO:0000313" key="3">
    <source>
        <dbReference type="EMBL" id="OHB03427.1"/>
    </source>
</evidence>
<dbReference type="Proteomes" id="UP000176800">
    <property type="component" value="Unassembled WGS sequence"/>
</dbReference>
<accession>A0A1G2U1Q1</accession>
<dbReference type="Pfam" id="PF13200">
    <property type="entry name" value="DUF4015"/>
    <property type="match status" value="1"/>
</dbReference>
<gene>
    <name evidence="3" type="ORF">A3B14_02770</name>
</gene>
<reference evidence="3 4" key="1">
    <citation type="journal article" date="2016" name="Nat. Commun.">
        <title>Thousands of microbial genomes shed light on interconnected biogeochemical processes in an aquifer system.</title>
        <authorList>
            <person name="Anantharaman K."/>
            <person name="Brown C.T."/>
            <person name="Hug L.A."/>
            <person name="Sharon I."/>
            <person name="Castelle C.J."/>
            <person name="Probst A.J."/>
            <person name="Thomas B.C."/>
            <person name="Singh A."/>
            <person name="Wilkins M.J."/>
            <person name="Karaoz U."/>
            <person name="Brodie E.L."/>
            <person name="Williams K.H."/>
            <person name="Hubbard S.S."/>
            <person name="Banfield J.F."/>
        </authorList>
    </citation>
    <scope>NUCLEOTIDE SEQUENCE [LARGE SCALE GENOMIC DNA]</scope>
</reference>
<dbReference type="Gene3D" id="3.20.20.80">
    <property type="entry name" value="Glycosidases"/>
    <property type="match status" value="1"/>
</dbReference>
<protein>
    <recommendedName>
        <fullName evidence="2">DUF4015 domain-containing protein</fullName>
    </recommendedName>
</protein>
<dbReference type="InterPro" id="IPR017853">
    <property type="entry name" value="GH"/>
</dbReference>
<dbReference type="SUPFAM" id="SSF51445">
    <property type="entry name" value="(Trans)glycosidases"/>
    <property type="match status" value="1"/>
</dbReference>
<dbReference type="InterPro" id="IPR025275">
    <property type="entry name" value="DUF4015"/>
</dbReference>
<evidence type="ECO:0000313" key="4">
    <source>
        <dbReference type="Proteomes" id="UP000176800"/>
    </source>
</evidence>
<feature type="domain" description="DUF4015" evidence="2">
    <location>
        <begin position="71"/>
        <end position="385"/>
    </location>
</feature>
<feature type="transmembrane region" description="Helical" evidence="1">
    <location>
        <begin position="12"/>
        <end position="34"/>
    </location>
</feature>
<proteinExistence type="predicted"/>
<sequence length="393" mass="44444">MAVKKNEKKIGTLAVCFLLVVVVFSFLYFGSAVVPPDEYMAVSSEQTILSTVSVPKPFVATHIKTPEPLKGVYMTSWVAGTPTLRNNIVRLVSETELNALVIDIKDNTGRISYEVSDSDLKEIGSEENRIKDLREFIAKMHEEGIYIIGRIAVFQDPYMVRRNPELAVKKFSDGAVWRDHKGLSWIDPGATDHWGYIVKVAKDAYKAGFDEINFDYIRFPSDGNMYDIAYPWSDGRIKTEVIKEFFAYLHENLSDGKIKISADLFGMTTTNTDDLNIGQLLENAFPHFDYISPMVYPSHYPTGFFGIQNVNAAPYDIVKISMQSAVNRLKVYNDTVASTTVKFRPWLQDNDYPVHYTPEMVRAQIQATYDVGLTSWALWDAANTYTRAALLAE</sequence>
<comment type="caution">
    <text evidence="3">The sequence shown here is derived from an EMBL/GenBank/DDBJ whole genome shotgun (WGS) entry which is preliminary data.</text>
</comment>
<dbReference type="AlphaFoldDB" id="A0A1G2U1Q1"/>